<evidence type="ECO:0000256" key="1">
    <source>
        <dbReference type="ARBA" id="ARBA00007583"/>
    </source>
</evidence>
<feature type="domain" description="Stealth protein CR2 conserved region 2" evidence="4">
    <location>
        <begin position="170"/>
        <end position="283"/>
    </location>
</feature>
<protein>
    <submittedName>
        <fullName evidence="6">Uncharacterized protein</fullName>
    </submittedName>
</protein>
<dbReference type="InterPro" id="IPR031357">
    <property type="entry name" value="Stealth_CR3"/>
</dbReference>
<dbReference type="PANTHER" id="PTHR24045:SF0">
    <property type="entry name" value="N-ACETYLGLUCOSAMINE-1-PHOSPHOTRANSFERASE SUBUNITS ALPHA_BETA"/>
    <property type="match status" value="1"/>
</dbReference>
<comment type="similarity">
    <text evidence="1">Belongs to the stealth family.</text>
</comment>
<feature type="compositionally biased region" description="Low complexity" evidence="3">
    <location>
        <begin position="94"/>
        <end position="112"/>
    </location>
</feature>
<accession>A0A7S3GCJ4</accession>
<feature type="region of interest" description="Disordered" evidence="3">
    <location>
        <begin position="93"/>
        <end position="130"/>
    </location>
</feature>
<dbReference type="Pfam" id="PF11380">
    <property type="entry name" value="Stealth_CR2"/>
    <property type="match status" value="1"/>
</dbReference>
<proteinExistence type="inferred from homology"/>
<dbReference type="GO" id="GO:0016772">
    <property type="term" value="F:transferase activity, transferring phosphorus-containing groups"/>
    <property type="evidence" value="ECO:0007669"/>
    <property type="project" value="InterPro"/>
</dbReference>
<dbReference type="InterPro" id="IPR047141">
    <property type="entry name" value="Stealth"/>
</dbReference>
<evidence type="ECO:0000259" key="5">
    <source>
        <dbReference type="Pfam" id="PF17102"/>
    </source>
</evidence>
<dbReference type="GO" id="GO:0005794">
    <property type="term" value="C:Golgi apparatus"/>
    <property type="evidence" value="ECO:0007669"/>
    <property type="project" value="TreeGrafter"/>
</dbReference>
<dbReference type="Pfam" id="PF17102">
    <property type="entry name" value="Stealth_CR3"/>
    <property type="match status" value="1"/>
</dbReference>
<dbReference type="InterPro" id="IPR021520">
    <property type="entry name" value="Stealth_CR2"/>
</dbReference>
<evidence type="ECO:0000259" key="4">
    <source>
        <dbReference type="Pfam" id="PF11380"/>
    </source>
</evidence>
<dbReference type="AlphaFoldDB" id="A0A7S3GCJ4"/>
<evidence type="ECO:0000256" key="3">
    <source>
        <dbReference type="SAM" id="MobiDB-lite"/>
    </source>
</evidence>
<sequence>MSKKRSILRLLPLIFAGVVVVWILSSTYSRQSPPPPTLSTPKERANALFSASNPTSALPSHLAAHLLHEDYAGETDANSTSPSFRSYLANLIKPSSSSSTSPSSPTSLSTSSFTREEGRQRLANPFQAPPPTSFSDIDIVYTWTDGSREWYRRLLVSTFGRTEGEAKGSRYKDNGELRYSFRSLFQHVPEFRHLYLVTFDERMVPDWLKIEAKKEGSRVTLVPHSAIFRGKKLHSHLPTFNSNAIEVNLWRIPGLSEYFLYVNDDYFFARKAEVGDYISDKGEVKVYAEKHIVEPGLRYFTLKDEKKQLWRSTVVHSNLLLDDVYGQQSRRFMKHSPHLWRRSAWAAMWYIFQDELMATSASKFRASTDIDPRLLAGWFWIGEKRAFPAVAVETEKSDAFAHLLMVSKDDKKVAGVLKDMFGRMPNSGPKVFCLNDNVPRTESTAKAVNGVLSMMFPTRSPVEV</sequence>
<keyword evidence="2" id="KW-0808">Transferase</keyword>
<dbReference type="EMBL" id="HBIB01037211">
    <property type="protein sequence ID" value="CAE0261977.1"/>
    <property type="molecule type" value="Transcribed_RNA"/>
</dbReference>
<evidence type="ECO:0000313" key="6">
    <source>
        <dbReference type="EMBL" id="CAE0261977.1"/>
    </source>
</evidence>
<reference evidence="6" key="1">
    <citation type="submission" date="2021-01" db="EMBL/GenBank/DDBJ databases">
        <authorList>
            <person name="Corre E."/>
            <person name="Pelletier E."/>
            <person name="Niang G."/>
            <person name="Scheremetjew M."/>
            <person name="Finn R."/>
            <person name="Kale V."/>
            <person name="Holt S."/>
            <person name="Cochrane G."/>
            <person name="Meng A."/>
            <person name="Brown T."/>
            <person name="Cohen L."/>
        </authorList>
    </citation>
    <scope>NUCLEOTIDE SEQUENCE</scope>
    <source>
        <strain evidence="6">NIES-2562</strain>
    </source>
</reference>
<name>A0A7S3GCJ4_9EUKA</name>
<dbReference type="PANTHER" id="PTHR24045">
    <property type="match status" value="1"/>
</dbReference>
<evidence type="ECO:0000256" key="2">
    <source>
        <dbReference type="ARBA" id="ARBA00022679"/>
    </source>
</evidence>
<organism evidence="6">
    <name type="scientific">Palpitomonas bilix</name>
    <dbReference type="NCBI Taxonomy" id="652834"/>
    <lineage>
        <taxon>Eukaryota</taxon>
        <taxon>Eukaryota incertae sedis</taxon>
    </lineage>
</organism>
<gene>
    <name evidence="6" type="ORF">PBIL07802_LOCUS24270</name>
</gene>
<feature type="domain" description="Stealth protein CR3 conserved region 3" evidence="5">
    <location>
        <begin position="334"/>
        <end position="381"/>
    </location>
</feature>